<reference evidence="2 3" key="1">
    <citation type="submission" date="2013-11" db="EMBL/GenBank/DDBJ databases">
        <title>The Genome Sequence of Phytophthora parasitica P1976.</title>
        <authorList>
            <consortium name="The Broad Institute Genomics Platform"/>
            <person name="Russ C."/>
            <person name="Tyler B."/>
            <person name="Panabieres F."/>
            <person name="Shan W."/>
            <person name="Tripathy S."/>
            <person name="Grunwald N."/>
            <person name="Machado M."/>
            <person name="Johnson C.S."/>
            <person name="Walker B."/>
            <person name="Young S."/>
            <person name="Zeng Q."/>
            <person name="Gargeya S."/>
            <person name="Fitzgerald M."/>
            <person name="Haas B."/>
            <person name="Abouelleil A."/>
            <person name="Allen A.W."/>
            <person name="Alvarado L."/>
            <person name="Arachchi H.M."/>
            <person name="Berlin A.M."/>
            <person name="Chapman S.B."/>
            <person name="Gainer-Dewar J."/>
            <person name="Goldberg J."/>
            <person name="Griggs A."/>
            <person name="Gujja S."/>
            <person name="Hansen M."/>
            <person name="Howarth C."/>
            <person name="Imamovic A."/>
            <person name="Ireland A."/>
            <person name="Larimer J."/>
            <person name="McCowan C."/>
            <person name="Murphy C."/>
            <person name="Pearson M."/>
            <person name="Poon T.W."/>
            <person name="Priest M."/>
            <person name="Roberts A."/>
            <person name="Saif S."/>
            <person name="Shea T."/>
            <person name="Sisk P."/>
            <person name="Sykes S."/>
            <person name="Wortman J."/>
            <person name="Nusbaum C."/>
            <person name="Birren B."/>
        </authorList>
    </citation>
    <scope>NUCLEOTIDE SEQUENCE [LARGE SCALE GENOMIC DNA]</scope>
    <source>
        <strain evidence="2 3">P1976</strain>
    </source>
</reference>
<evidence type="ECO:0008006" key="4">
    <source>
        <dbReference type="Google" id="ProtNLM"/>
    </source>
</evidence>
<dbReference type="OrthoDB" id="124292at2759"/>
<feature type="compositionally biased region" description="Low complexity" evidence="1">
    <location>
        <begin position="257"/>
        <end position="280"/>
    </location>
</feature>
<dbReference type="SMART" id="SM01187">
    <property type="entry name" value="Elicitin"/>
    <property type="match status" value="3"/>
</dbReference>
<feature type="compositionally biased region" description="Polar residues" evidence="1">
    <location>
        <begin position="404"/>
        <end position="421"/>
    </location>
</feature>
<evidence type="ECO:0000313" key="2">
    <source>
        <dbReference type="EMBL" id="ETO74885.1"/>
    </source>
</evidence>
<comment type="caution">
    <text evidence="2">The sequence shown here is derived from an EMBL/GenBank/DDBJ whole genome shotgun (WGS) entry which is preliminary data.</text>
</comment>
<dbReference type="EMBL" id="ANJA01001739">
    <property type="protein sequence ID" value="ETO74885.1"/>
    <property type="molecule type" value="Genomic_DNA"/>
</dbReference>
<feature type="region of interest" description="Disordered" evidence="1">
    <location>
        <begin position="378"/>
        <end position="428"/>
    </location>
</feature>
<feature type="region of interest" description="Disordered" evidence="1">
    <location>
        <begin position="257"/>
        <end position="285"/>
    </location>
</feature>
<feature type="non-terminal residue" evidence="2">
    <location>
        <position position="1"/>
    </location>
</feature>
<dbReference type="InterPro" id="IPR002200">
    <property type="entry name" value="Elicitin"/>
</dbReference>
<name>A0A081A7M4_PHYNI</name>
<dbReference type="Proteomes" id="UP000028582">
    <property type="component" value="Unassembled WGS sequence"/>
</dbReference>
<feature type="compositionally biased region" description="Low complexity" evidence="1">
    <location>
        <begin position="378"/>
        <end position="403"/>
    </location>
</feature>
<dbReference type="AlphaFoldDB" id="A0A081A7M4"/>
<dbReference type="GO" id="GO:0005576">
    <property type="term" value="C:extracellular region"/>
    <property type="evidence" value="ECO:0007669"/>
    <property type="project" value="InterPro"/>
</dbReference>
<gene>
    <name evidence="2" type="ORF">F444_09455</name>
</gene>
<organism evidence="2 3">
    <name type="scientific">Phytophthora nicotianae P1976</name>
    <dbReference type="NCBI Taxonomy" id="1317066"/>
    <lineage>
        <taxon>Eukaryota</taxon>
        <taxon>Sar</taxon>
        <taxon>Stramenopiles</taxon>
        <taxon>Oomycota</taxon>
        <taxon>Peronosporomycetes</taxon>
        <taxon>Peronosporales</taxon>
        <taxon>Peronosporaceae</taxon>
        <taxon>Phytophthora</taxon>
    </lineage>
</organism>
<evidence type="ECO:0000313" key="3">
    <source>
        <dbReference type="Proteomes" id="UP000028582"/>
    </source>
</evidence>
<proteinExistence type="predicted"/>
<evidence type="ECO:0000256" key="1">
    <source>
        <dbReference type="SAM" id="MobiDB-lite"/>
    </source>
</evidence>
<protein>
    <recommendedName>
        <fullName evidence="4">Elicitin</fullName>
    </recommendedName>
</protein>
<accession>A0A081A7M4</accession>
<sequence length="455" mass="48494">MINGWIHFLRPAALLARQSLTLELFRHHSSLICLLPKQPMRLPLLTILLSLALLSSVTDAAECTDSEAAFADMLWEGAAETSACKEYVVSTDPVSIDAPCSDTDCLAVVEAVAEGLPSCTFDGVSNKIELQNALTVCNGGDIEDAGSPTFVTEPPTTSTTSPSTSLSTTDCTLDQEYSTEDLYDEAAATSACSPYSSSSSLLVTFDTPCSATDCIDVMVQLAADLPDCLYDGSNQKTELTDNLGVCLDDAEAAVDSATPTATSSDDTTSSSPTPASTASDESCSPSEVNDMWELYIYAATSDECVSDSTVNGYSVFIFTSCDSECVDTIKYLAETLPNCYYNYDYINKKQEVLEGLIDCEESFTNNLNVWIESESSRPLASSTSSTNSESPTNSPAPTSSNTPGFDTQVSENSTETTQDPTVGSWGNDAAPPMTSARIYQAWSFLSLLIAFIPAF</sequence>